<organism evidence="3 4">
    <name type="scientific">Aquimarina rubra</name>
    <dbReference type="NCBI Taxonomy" id="1920033"/>
    <lineage>
        <taxon>Bacteria</taxon>
        <taxon>Pseudomonadati</taxon>
        <taxon>Bacteroidota</taxon>
        <taxon>Flavobacteriia</taxon>
        <taxon>Flavobacteriales</taxon>
        <taxon>Flavobacteriaceae</taxon>
        <taxon>Aquimarina</taxon>
    </lineage>
</organism>
<dbReference type="Pfam" id="PF04107">
    <property type="entry name" value="GCS2"/>
    <property type="match status" value="1"/>
</dbReference>
<feature type="domain" description="CBS" evidence="2">
    <location>
        <begin position="572"/>
        <end position="626"/>
    </location>
</feature>
<dbReference type="SMART" id="SM00116">
    <property type="entry name" value="CBS"/>
    <property type="match status" value="2"/>
</dbReference>
<dbReference type="Pfam" id="PF00571">
    <property type="entry name" value="CBS"/>
    <property type="match status" value="2"/>
</dbReference>
<evidence type="ECO:0000313" key="4">
    <source>
        <dbReference type="Proteomes" id="UP001597319"/>
    </source>
</evidence>
<keyword evidence="1" id="KW-0129">CBS domain</keyword>
<dbReference type="InterPro" id="IPR006336">
    <property type="entry name" value="GCS2"/>
</dbReference>
<dbReference type="SUPFAM" id="SSF54631">
    <property type="entry name" value="CBS-domain pair"/>
    <property type="match status" value="1"/>
</dbReference>
<gene>
    <name evidence="3" type="ORF">ACFSR1_23575</name>
</gene>
<dbReference type="EMBL" id="JBHULE010000037">
    <property type="protein sequence ID" value="MFD2565676.1"/>
    <property type="molecule type" value="Genomic_DNA"/>
</dbReference>
<evidence type="ECO:0000313" key="3">
    <source>
        <dbReference type="EMBL" id="MFD2565676.1"/>
    </source>
</evidence>
<dbReference type="RefSeq" id="WP_378295494.1">
    <property type="nucleotide sequence ID" value="NZ_JBHULE010000037.1"/>
</dbReference>
<dbReference type="PROSITE" id="PS51371">
    <property type="entry name" value="CBS"/>
    <property type="match status" value="2"/>
</dbReference>
<dbReference type="Proteomes" id="UP001597319">
    <property type="component" value="Unassembled WGS sequence"/>
</dbReference>
<dbReference type="SUPFAM" id="SSF55931">
    <property type="entry name" value="Glutamine synthetase/guanido kinase"/>
    <property type="match status" value="1"/>
</dbReference>
<evidence type="ECO:0000256" key="1">
    <source>
        <dbReference type="PROSITE-ProRule" id="PRU00703"/>
    </source>
</evidence>
<dbReference type="PANTHER" id="PTHR36510:SF3">
    <property type="entry name" value="CONSERVED PROTEIN"/>
    <property type="match status" value="1"/>
</dbReference>
<comment type="caution">
    <text evidence="3">The sequence shown here is derived from an EMBL/GenBank/DDBJ whole genome shotgun (WGS) entry which is preliminary data.</text>
</comment>
<dbReference type="Gene3D" id="3.10.580.10">
    <property type="entry name" value="CBS-domain"/>
    <property type="match status" value="1"/>
</dbReference>
<reference evidence="4" key="1">
    <citation type="journal article" date="2019" name="Int. J. Syst. Evol. Microbiol.">
        <title>The Global Catalogue of Microorganisms (GCM) 10K type strain sequencing project: providing services to taxonomists for standard genome sequencing and annotation.</title>
        <authorList>
            <consortium name="The Broad Institute Genomics Platform"/>
            <consortium name="The Broad Institute Genome Sequencing Center for Infectious Disease"/>
            <person name="Wu L."/>
            <person name="Ma J."/>
        </authorList>
    </citation>
    <scope>NUCLEOTIDE SEQUENCE [LARGE SCALE GENOMIC DNA]</scope>
    <source>
        <strain evidence="4">KCTC 52274</strain>
    </source>
</reference>
<proteinExistence type="predicted"/>
<name>A0ABW5LNI8_9FLAO</name>
<evidence type="ECO:0000259" key="2">
    <source>
        <dbReference type="PROSITE" id="PS51371"/>
    </source>
</evidence>
<dbReference type="InterPro" id="IPR014746">
    <property type="entry name" value="Gln_synth/guanido_kin_cat_dom"/>
</dbReference>
<sequence>MGEHTVDTINHKERRAEFIKNLLDDIKALELMLEQNLIEDDIIRIGSEQEFCLVTDTWRPATNAEDILKSINDPHFTTELAKYNLEINLDPIELKSNCFKKVENQLFSLLEKASTHAQEFNTKVLLAGILPTISKNQLSFDHMTPSPRYWELNRKLRELRGADFRLHLRGVDELTTDHDSVLFEACNTSFQLHLQIPPKDFISSYNWAQAISAPILAVSTNSPLLLGRELWSETRIALFRQSLDTRGSSYALKDQTARVSFGNNWASGSIADVYKNDIANHKILLAKDIEKNSLEELRKGNIPKLPALSLHNGTIYRWNRPCYGVGNGKAHVRIENRYIPSGPTIKDEMANFAFWVGLMTGRPSKFDEIADQMEFKDAKANFIKAARMGKDTILHWMGKQISAQDLVIKELLPIAYEGLEKMKVDKRDIEELLGIIENRTKGITGSEWQIKNYRKLRKDLKQDDALRVLTKVMHGNQQHGTPVHQWQEIKNTSDICSTSASLVGHIMSTRLFTVNKNDIASLATSIMKWKDIHHVPVENNAGKLCGILTWTHVQNYQKSTQNNQEQIVADIMTEKVITTSPKTEIQEAIRIMKMNEIGCLPVVQDTDLVGIITIKDVIEFDNGQSI</sequence>
<dbReference type="InterPro" id="IPR050141">
    <property type="entry name" value="GCL_type2/YbdK_subfam"/>
</dbReference>
<dbReference type="Gene3D" id="3.30.590.20">
    <property type="match status" value="1"/>
</dbReference>
<dbReference type="InterPro" id="IPR046342">
    <property type="entry name" value="CBS_dom_sf"/>
</dbReference>
<dbReference type="InterPro" id="IPR000644">
    <property type="entry name" value="CBS_dom"/>
</dbReference>
<keyword evidence="4" id="KW-1185">Reference proteome</keyword>
<protein>
    <submittedName>
        <fullName evidence="3">CBS domain-containing protein</fullName>
    </submittedName>
</protein>
<accession>A0ABW5LNI8</accession>
<dbReference type="PANTHER" id="PTHR36510">
    <property type="entry name" value="GLUTAMATE--CYSTEINE LIGASE 2-RELATED"/>
    <property type="match status" value="1"/>
</dbReference>
<feature type="domain" description="CBS" evidence="2">
    <location>
        <begin position="507"/>
        <end position="565"/>
    </location>
</feature>